<dbReference type="PANTHER" id="PTHR35008">
    <property type="entry name" value="BLL4482 PROTEIN-RELATED"/>
    <property type="match status" value="1"/>
</dbReference>
<evidence type="ECO:0000313" key="7">
    <source>
        <dbReference type="Proteomes" id="UP000282832"/>
    </source>
</evidence>
<dbReference type="GO" id="GO:0009055">
    <property type="term" value="F:electron transfer activity"/>
    <property type="evidence" value="ECO:0007669"/>
    <property type="project" value="InterPro"/>
</dbReference>
<feature type="domain" description="Cytochrome c" evidence="5">
    <location>
        <begin position="27"/>
        <end position="111"/>
    </location>
</feature>
<evidence type="ECO:0000259" key="5">
    <source>
        <dbReference type="PROSITE" id="PS51007"/>
    </source>
</evidence>
<dbReference type="GO" id="GO:0020037">
    <property type="term" value="F:heme binding"/>
    <property type="evidence" value="ECO:0007669"/>
    <property type="project" value="InterPro"/>
</dbReference>
<dbReference type="InterPro" id="IPR051459">
    <property type="entry name" value="Cytochrome_c-type_DH"/>
</dbReference>
<organism evidence="6 7">
    <name type="scientific">Sandaracinomonas limnophila</name>
    <dbReference type="NCBI Taxonomy" id="1862386"/>
    <lineage>
        <taxon>Bacteria</taxon>
        <taxon>Pseudomonadati</taxon>
        <taxon>Bacteroidota</taxon>
        <taxon>Cytophagia</taxon>
        <taxon>Cytophagales</taxon>
        <taxon>Flectobacillaceae</taxon>
        <taxon>Sandaracinomonas</taxon>
    </lineage>
</organism>
<dbReference type="InterPro" id="IPR009056">
    <property type="entry name" value="Cyt_c-like_dom"/>
</dbReference>
<dbReference type="GO" id="GO:0046872">
    <property type="term" value="F:metal ion binding"/>
    <property type="evidence" value="ECO:0007669"/>
    <property type="project" value="UniProtKB-KW"/>
</dbReference>
<evidence type="ECO:0000256" key="1">
    <source>
        <dbReference type="ARBA" id="ARBA00022617"/>
    </source>
</evidence>
<keyword evidence="1 4" id="KW-0349">Heme</keyword>
<dbReference type="RefSeq" id="WP_127805208.1">
    <property type="nucleotide sequence ID" value="NZ_SACY01000005.1"/>
</dbReference>
<evidence type="ECO:0000256" key="4">
    <source>
        <dbReference type="PROSITE-ProRule" id="PRU00433"/>
    </source>
</evidence>
<dbReference type="OrthoDB" id="9811395at2"/>
<dbReference type="PROSITE" id="PS51007">
    <property type="entry name" value="CYTC"/>
    <property type="match status" value="1"/>
</dbReference>
<dbReference type="Gene3D" id="1.10.760.10">
    <property type="entry name" value="Cytochrome c-like domain"/>
    <property type="match status" value="1"/>
</dbReference>
<dbReference type="InterPro" id="IPR036909">
    <property type="entry name" value="Cyt_c-like_dom_sf"/>
</dbReference>
<gene>
    <name evidence="6" type="ORF">EOJ36_10715</name>
</gene>
<evidence type="ECO:0000256" key="2">
    <source>
        <dbReference type="ARBA" id="ARBA00022723"/>
    </source>
</evidence>
<dbReference type="PROSITE" id="PS51257">
    <property type="entry name" value="PROKAR_LIPOPROTEIN"/>
    <property type="match status" value="1"/>
</dbReference>
<keyword evidence="3 4" id="KW-0408">Iron</keyword>
<keyword evidence="7" id="KW-1185">Reference proteome</keyword>
<accession>A0A437PMP2</accession>
<evidence type="ECO:0000256" key="3">
    <source>
        <dbReference type="ARBA" id="ARBA00023004"/>
    </source>
</evidence>
<name>A0A437PMP2_9BACT</name>
<proteinExistence type="predicted"/>
<sequence>MKNSLFISLLIVALSSCMNKEEVLHEQYRVEGLALYQKKCENCHQENGKGFKKLYPALVGTDLLKRYSDLELAKLIVKGVEAKDGHEFMPTNKDLAPIEIAEIITYIKDLNGVKKGIVEQDSVKL</sequence>
<dbReference type="Pfam" id="PF13442">
    <property type="entry name" value="Cytochrome_CBB3"/>
    <property type="match status" value="1"/>
</dbReference>
<dbReference type="SUPFAM" id="SSF46626">
    <property type="entry name" value="Cytochrome c"/>
    <property type="match status" value="1"/>
</dbReference>
<protein>
    <submittedName>
        <fullName evidence="6">Cytochrome c</fullName>
    </submittedName>
</protein>
<dbReference type="PANTHER" id="PTHR35008:SF8">
    <property type="entry name" value="ALCOHOL DEHYDROGENASE CYTOCHROME C SUBUNIT"/>
    <property type="match status" value="1"/>
</dbReference>
<dbReference type="Proteomes" id="UP000282832">
    <property type="component" value="Unassembled WGS sequence"/>
</dbReference>
<reference evidence="6 7" key="1">
    <citation type="submission" date="2019-01" db="EMBL/GenBank/DDBJ databases">
        <authorList>
            <person name="Chen W.-M."/>
        </authorList>
    </citation>
    <scope>NUCLEOTIDE SEQUENCE [LARGE SCALE GENOMIC DNA]</scope>
    <source>
        <strain evidence="6 7">FSY-15</strain>
    </source>
</reference>
<keyword evidence="2 4" id="KW-0479">Metal-binding</keyword>
<dbReference type="EMBL" id="SACY01000005">
    <property type="protein sequence ID" value="RVU23542.1"/>
    <property type="molecule type" value="Genomic_DNA"/>
</dbReference>
<comment type="caution">
    <text evidence="6">The sequence shown here is derived from an EMBL/GenBank/DDBJ whole genome shotgun (WGS) entry which is preliminary data.</text>
</comment>
<evidence type="ECO:0000313" key="6">
    <source>
        <dbReference type="EMBL" id="RVU23542.1"/>
    </source>
</evidence>
<dbReference type="AlphaFoldDB" id="A0A437PMP2"/>